<dbReference type="Proteomes" id="UP000236291">
    <property type="component" value="Unassembled WGS sequence"/>
</dbReference>
<feature type="coiled-coil region" evidence="1">
    <location>
        <begin position="178"/>
        <end position="233"/>
    </location>
</feature>
<protein>
    <submittedName>
        <fullName evidence="3">Uncharacterized protein</fullName>
    </submittedName>
</protein>
<feature type="compositionally biased region" description="Polar residues" evidence="2">
    <location>
        <begin position="16"/>
        <end position="35"/>
    </location>
</feature>
<gene>
    <name evidence="3" type="ORF">L195_g035719</name>
</gene>
<feature type="non-terminal residue" evidence="3">
    <location>
        <position position="1"/>
    </location>
</feature>
<accession>A0A2K3LMG6</accession>
<reference evidence="3 4" key="2">
    <citation type="journal article" date="2017" name="Front. Plant Sci.">
        <title>Gene Classification and Mining of Molecular Markers Useful in Red Clover (Trifolium pratense) Breeding.</title>
        <authorList>
            <person name="Istvanek J."/>
            <person name="Dluhosova J."/>
            <person name="Dluhos P."/>
            <person name="Patkova L."/>
            <person name="Nedelnik J."/>
            <person name="Repkova J."/>
        </authorList>
    </citation>
    <scope>NUCLEOTIDE SEQUENCE [LARGE SCALE GENOMIC DNA]</scope>
    <source>
        <strain evidence="4">cv. Tatra</strain>
        <tissue evidence="3">Young leaves</tissue>
    </source>
</reference>
<evidence type="ECO:0000256" key="1">
    <source>
        <dbReference type="SAM" id="Coils"/>
    </source>
</evidence>
<dbReference type="AlphaFoldDB" id="A0A2K3LMG6"/>
<evidence type="ECO:0000313" key="3">
    <source>
        <dbReference type="EMBL" id="PNX79731.1"/>
    </source>
</evidence>
<sequence>SESKPNDEDQPFPAKTSDQPDNMDTDLPNQSSKQPASPVLVHTCAPPPPLTMADLVMSASVFDEAFEHISENPEVDVDTHVNLIFQKDLNSIKFKRKTFEIAKPYLKPYTFTKTFNPNSDPFDILSSHFYCDLLRLSELRNKFFIFPSDVDAEVSAFKAKLSDVLDVIAQERLTHISHEEIEAARSEAVKQAEEARKAEEERLIQLARDSLALIAKELEAKRLQKELAEATRLEE</sequence>
<evidence type="ECO:0000313" key="4">
    <source>
        <dbReference type="Proteomes" id="UP000236291"/>
    </source>
</evidence>
<dbReference type="EMBL" id="ASHM01036502">
    <property type="protein sequence ID" value="PNX79731.1"/>
    <property type="molecule type" value="Genomic_DNA"/>
</dbReference>
<name>A0A2K3LMG6_TRIPR</name>
<comment type="caution">
    <text evidence="3">The sequence shown here is derived from an EMBL/GenBank/DDBJ whole genome shotgun (WGS) entry which is preliminary data.</text>
</comment>
<feature type="region of interest" description="Disordered" evidence="2">
    <location>
        <begin position="1"/>
        <end position="44"/>
    </location>
</feature>
<keyword evidence="1" id="KW-0175">Coiled coil</keyword>
<organism evidence="3 4">
    <name type="scientific">Trifolium pratense</name>
    <name type="common">Red clover</name>
    <dbReference type="NCBI Taxonomy" id="57577"/>
    <lineage>
        <taxon>Eukaryota</taxon>
        <taxon>Viridiplantae</taxon>
        <taxon>Streptophyta</taxon>
        <taxon>Embryophyta</taxon>
        <taxon>Tracheophyta</taxon>
        <taxon>Spermatophyta</taxon>
        <taxon>Magnoliopsida</taxon>
        <taxon>eudicotyledons</taxon>
        <taxon>Gunneridae</taxon>
        <taxon>Pentapetalae</taxon>
        <taxon>rosids</taxon>
        <taxon>fabids</taxon>
        <taxon>Fabales</taxon>
        <taxon>Fabaceae</taxon>
        <taxon>Papilionoideae</taxon>
        <taxon>50 kb inversion clade</taxon>
        <taxon>NPAAA clade</taxon>
        <taxon>Hologalegina</taxon>
        <taxon>IRL clade</taxon>
        <taxon>Trifolieae</taxon>
        <taxon>Trifolium</taxon>
    </lineage>
</organism>
<evidence type="ECO:0000256" key="2">
    <source>
        <dbReference type="SAM" id="MobiDB-lite"/>
    </source>
</evidence>
<reference evidence="3 4" key="1">
    <citation type="journal article" date="2014" name="Am. J. Bot.">
        <title>Genome assembly and annotation for red clover (Trifolium pratense; Fabaceae).</title>
        <authorList>
            <person name="Istvanek J."/>
            <person name="Jaros M."/>
            <person name="Krenek A."/>
            <person name="Repkova J."/>
        </authorList>
    </citation>
    <scope>NUCLEOTIDE SEQUENCE [LARGE SCALE GENOMIC DNA]</scope>
    <source>
        <strain evidence="4">cv. Tatra</strain>
        <tissue evidence="3">Young leaves</tissue>
    </source>
</reference>
<proteinExistence type="predicted"/>